<sequence length="73" mass="7636">MLLVTVGRAERAAGASGGRAATWAGGDRGRRDELREVTGGRAATRAAGRAAAGRREATGGRRPATYRWPAVTW</sequence>
<dbReference type="Proteomes" id="UP001497516">
    <property type="component" value="Chromosome 1"/>
</dbReference>
<feature type="compositionally biased region" description="Low complexity" evidence="1">
    <location>
        <begin position="40"/>
        <end position="51"/>
    </location>
</feature>
<reference evidence="2 3" key="1">
    <citation type="submission" date="2024-04" db="EMBL/GenBank/DDBJ databases">
        <authorList>
            <person name="Fracassetti M."/>
        </authorList>
    </citation>
    <scope>NUCLEOTIDE SEQUENCE [LARGE SCALE GENOMIC DNA]</scope>
</reference>
<evidence type="ECO:0000256" key="1">
    <source>
        <dbReference type="SAM" id="MobiDB-lite"/>
    </source>
</evidence>
<proteinExistence type="predicted"/>
<dbReference type="AlphaFoldDB" id="A0AAV2CAE3"/>
<evidence type="ECO:0000313" key="2">
    <source>
        <dbReference type="EMBL" id="CAL1353355.1"/>
    </source>
</evidence>
<accession>A0AAV2CAE3</accession>
<evidence type="ECO:0000313" key="3">
    <source>
        <dbReference type="Proteomes" id="UP001497516"/>
    </source>
</evidence>
<feature type="region of interest" description="Disordered" evidence="1">
    <location>
        <begin position="40"/>
        <end position="64"/>
    </location>
</feature>
<organism evidence="2 3">
    <name type="scientific">Linum trigynum</name>
    <dbReference type="NCBI Taxonomy" id="586398"/>
    <lineage>
        <taxon>Eukaryota</taxon>
        <taxon>Viridiplantae</taxon>
        <taxon>Streptophyta</taxon>
        <taxon>Embryophyta</taxon>
        <taxon>Tracheophyta</taxon>
        <taxon>Spermatophyta</taxon>
        <taxon>Magnoliopsida</taxon>
        <taxon>eudicotyledons</taxon>
        <taxon>Gunneridae</taxon>
        <taxon>Pentapetalae</taxon>
        <taxon>rosids</taxon>
        <taxon>fabids</taxon>
        <taxon>Malpighiales</taxon>
        <taxon>Linaceae</taxon>
        <taxon>Linum</taxon>
    </lineage>
</organism>
<gene>
    <name evidence="2" type="ORF">LTRI10_LOCUS1258</name>
</gene>
<keyword evidence="3" id="KW-1185">Reference proteome</keyword>
<name>A0AAV2CAE3_9ROSI</name>
<dbReference type="EMBL" id="OZ034813">
    <property type="protein sequence ID" value="CAL1353355.1"/>
    <property type="molecule type" value="Genomic_DNA"/>
</dbReference>
<protein>
    <submittedName>
        <fullName evidence="2">Uncharacterized protein</fullName>
    </submittedName>
</protein>